<proteinExistence type="predicted"/>
<organism evidence="4 5">
    <name type="scientific">Undibacterium nitidum</name>
    <dbReference type="NCBI Taxonomy" id="2762298"/>
    <lineage>
        <taxon>Bacteria</taxon>
        <taxon>Pseudomonadati</taxon>
        <taxon>Pseudomonadota</taxon>
        <taxon>Betaproteobacteria</taxon>
        <taxon>Burkholderiales</taxon>
        <taxon>Oxalobacteraceae</taxon>
        <taxon>Undibacterium</taxon>
    </lineage>
</organism>
<dbReference type="Gene3D" id="3.40.630.30">
    <property type="match status" value="1"/>
</dbReference>
<evidence type="ECO:0000313" key="4">
    <source>
        <dbReference type="EMBL" id="MBC3883023.1"/>
    </source>
</evidence>
<dbReference type="GO" id="GO:0016747">
    <property type="term" value="F:acyltransferase activity, transferring groups other than amino-acyl groups"/>
    <property type="evidence" value="ECO:0007669"/>
    <property type="project" value="InterPro"/>
</dbReference>
<dbReference type="Proteomes" id="UP000627446">
    <property type="component" value="Unassembled WGS sequence"/>
</dbReference>
<dbReference type="RefSeq" id="WP_186917641.1">
    <property type="nucleotide sequence ID" value="NZ_JACOFZ010000009.1"/>
</dbReference>
<feature type="domain" description="N-acetyltransferase" evidence="3">
    <location>
        <begin position="9"/>
        <end position="184"/>
    </location>
</feature>
<protein>
    <submittedName>
        <fullName evidence="4">GNAT family N-acetyltransferase</fullName>
    </submittedName>
</protein>
<evidence type="ECO:0000313" key="5">
    <source>
        <dbReference type="Proteomes" id="UP000627446"/>
    </source>
</evidence>
<dbReference type="InterPro" id="IPR000182">
    <property type="entry name" value="GNAT_dom"/>
</dbReference>
<comment type="caution">
    <text evidence="4">The sequence shown here is derived from an EMBL/GenBank/DDBJ whole genome shotgun (WGS) entry which is preliminary data.</text>
</comment>
<reference evidence="4" key="1">
    <citation type="submission" date="2020-08" db="EMBL/GenBank/DDBJ databases">
        <title>Novel species isolated from subtropical streams in China.</title>
        <authorList>
            <person name="Lu H."/>
        </authorList>
    </citation>
    <scope>NUCLEOTIDE SEQUENCE</scope>
    <source>
        <strain evidence="4">LX22W</strain>
    </source>
</reference>
<sequence>MSVSKPSSVLVRPSTMEEVPELNQLIQESARALSRGFYSDVETEAAIQYVFGVDTALVKDGSYFTATIDGKLAGCGGWSRRRTLYGGDQRPMGGAEFLDPAHDAARIRAFFIAPDAARRGVGTAVFNACKEAAREQGFRSLELMATLPGVPFYQVLGFQKIEDVADTLPNGVTIRFERMRLELE</sequence>
<dbReference type="PROSITE" id="PS51186">
    <property type="entry name" value="GNAT"/>
    <property type="match status" value="1"/>
</dbReference>
<dbReference type="AlphaFoldDB" id="A0A923KQK1"/>
<dbReference type="InterPro" id="IPR050832">
    <property type="entry name" value="Bact_Acetyltransf"/>
</dbReference>
<name>A0A923KQK1_9BURK</name>
<gene>
    <name evidence="4" type="ORF">H8K36_16640</name>
</gene>
<evidence type="ECO:0000256" key="2">
    <source>
        <dbReference type="ARBA" id="ARBA00023315"/>
    </source>
</evidence>
<dbReference type="PANTHER" id="PTHR43877:SF1">
    <property type="entry name" value="ACETYLTRANSFERASE"/>
    <property type="match status" value="1"/>
</dbReference>
<dbReference type="SUPFAM" id="SSF55729">
    <property type="entry name" value="Acyl-CoA N-acyltransferases (Nat)"/>
    <property type="match status" value="1"/>
</dbReference>
<keyword evidence="5" id="KW-1185">Reference proteome</keyword>
<dbReference type="EMBL" id="JACOFZ010000009">
    <property type="protein sequence ID" value="MBC3883023.1"/>
    <property type="molecule type" value="Genomic_DNA"/>
</dbReference>
<dbReference type="PANTHER" id="PTHR43877">
    <property type="entry name" value="AMINOALKYLPHOSPHONATE N-ACETYLTRANSFERASE-RELATED-RELATED"/>
    <property type="match status" value="1"/>
</dbReference>
<keyword evidence="1" id="KW-0808">Transferase</keyword>
<keyword evidence="2" id="KW-0012">Acyltransferase</keyword>
<accession>A0A923KQK1</accession>
<dbReference type="InterPro" id="IPR016181">
    <property type="entry name" value="Acyl_CoA_acyltransferase"/>
</dbReference>
<evidence type="ECO:0000256" key="1">
    <source>
        <dbReference type="ARBA" id="ARBA00022679"/>
    </source>
</evidence>
<dbReference type="CDD" id="cd04301">
    <property type="entry name" value="NAT_SF"/>
    <property type="match status" value="1"/>
</dbReference>
<evidence type="ECO:0000259" key="3">
    <source>
        <dbReference type="PROSITE" id="PS51186"/>
    </source>
</evidence>
<dbReference type="Pfam" id="PF00583">
    <property type="entry name" value="Acetyltransf_1"/>
    <property type="match status" value="1"/>
</dbReference>